<keyword evidence="1" id="KW-0732">Signal</keyword>
<gene>
    <name evidence="2" type="ORF">SAMN05421788_11063</name>
</gene>
<feature type="signal peptide" evidence="1">
    <location>
        <begin position="1"/>
        <end position="18"/>
    </location>
</feature>
<evidence type="ECO:0000313" key="3">
    <source>
        <dbReference type="Proteomes" id="UP000186917"/>
    </source>
</evidence>
<evidence type="ECO:0000256" key="1">
    <source>
        <dbReference type="SAM" id="SignalP"/>
    </source>
</evidence>
<dbReference type="KEGG" id="fln:FLA_0321"/>
<organism evidence="2 3">
    <name type="scientific">Filimonas lacunae</name>
    <dbReference type="NCBI Taxonomy" id="477680"/>
    <lineage>
        <taxon>Bacteria</taxon>
        <taxon>Pseudomonadati</taxon>
        <taxon>Bacteroidota</taxon>
        <taxon>Chitinophagia</taxon>
        <taxon>Chitinophagales</taxon>
        <taxon>Chitinophagaceae</taxon>
        <taxon>Filimonas</taxon>
    </lineage>
</organism>
<evidence type="ECO:0008006" key="4">
    <source>
        <dbReference type="Google" id="ProtNLM"/>
    </source>
</evidence>
<sequence length="300" mass="35340">MRTAYLILLLLAASSAFAQREEFERYYSSDTLYKNAKVKTVRDSLPTYKGGHQCTDYDKEGRIISNYNSRDQKNDKVIYRYFYKQDTLVCHTIYSLPAIANDTIYRVEKYKYNQLQQIETYIEMAHSIPTKLDPIHINYTMEKFIYNEAHQLVSQLKYVNKIEVPPFAPGLVLTDAQLQLSYSYQFSFNSNHQLVARTETASNRPHLQTDSFFYNTNHQLVKQVTHYYPGAVGELAAREQYHTTLISYGQGYEIRRQYDTIDGIKQKEDIFKHSYYKNGLPHATYMKGQITESYQYDYYP</sequence>
<evidence type="ECO:0000313" key="2">
    <source>
        <dbReference type="EMBL" id="SIT31055.1"/>
    </source>
</evidence>
<reference evidence="3" key="1">
    <citation type="submission" date="2017-01" db="EMBL/GenBank/DDBJ databases">
        <authorList>
            <person name="Varghese N."/>
            <person name="Submissions S."/>
        </authorList>
    </citation>
    <scope>NUCLEOTIDE SEQUENCE [LARGE SCALE GENOMIC DNA]</scope>
    <source>
        <strain evidence="3">DSM 21054</strain>
    </source>
</reference>
<dbReference type="OrthoDB" id="636957at2"/>
<dbReference type="AlphaFoldDB" id="A0A173M9W5"/>
<keyword evidence="3" id="KW-1185">Reference proteome</keyword>
<feature type="chain" id="PRO_5030022634" description="YD repeat-containing protein" evidence="1">
    <location>
        <begin position="19"/>
        <end position="300"/>
    </location>
</feature>
<dbReference type="RefSeq" id="WP_076381649.1">
    <property type="nucleotide sequence ID" value="NZ_AP017422.1"/>
</dbReference>
<protein>
    <recommendedName>
        <fullName evidence="4">YD repeat-containing protein</fullName>
    </recommendedName>
</protein>
<dbReference type="EMBL" id="FTOR01000010">
    <property type="protein sequence ID" value="SIT31055.1"/>
    <property type="molecule type" value="Genomic_DNA"/>
</dbReference>
<accession>A0A173M9W5</accession>
<proteinExistence type="predicted"/>
<dbReference type="Proteomes" id="UP000186917">
    <property type="component" value="Unassembled WGS sequence"/>
</dbReference>
<name>A0A173M9W5_9BACT</name>